<reference evidence="1 2" key="1">
    <citation type="submission" date="2018-06" db="EMBL/GenBank/DDBJ databases">
        <title>Chryseolinea flavus sp. nov., a member of the phylum Bacteroidetes isolated from soil.</title>
        <authorList>
            <person name="Li Y."/>
            <person name="Wang J."/>
        </authorList>
    </citation>
    <scope>NUCLEOTIDE SEQUENCE [LARGE SCALE GENOMIC DNA]</scope>
    <source>
        <strain evidence="1 2">SDU1-6</strain>
    </source>
</reference>
<sequence length="80" mass="9589">MAVKSHPTEIYALIARYLAGEASPEDRRRIEQIFIDHPELKSEFEFFRFLLEKHDQRQAQVPFKNGFERITKRLKDEGLR</sequence>
<dbReference type="RefSeq" id="WP_112747033.1">
    <property type="nucleotide sequence ID" value="NZ_QMFY01000005.1"/>
</dbReference>
<gene>
    <name evidence="1" type="ORF">DQQ10_11585</name>
</gene>
<evidence type="ECO:0008006" key="3">
    <source>
        <dbReference type="Google" id="ProtNLM"/>
    </source>
</evidence>
<dbReference type="Proteomes" id="UP000251889">
    <property type="component" value="Unassembled WGS sequence"/>
</dbReference>
<dbReference type="AlphaFoldDB" id="A0A364Y4X1"/>
<organism evidence="1 2">
    <name type="scientific">Pseudochryseolinea flava</name>
    <dbReference type="NCBI Taxonomy" id="2059302"/>
    <lineage>
        <taxon>Bacteria</taxon>
        <taxon>Pseudomonadati</taxon>
        <taxon>Bacteroidota</taxon>
        <taxon>Cytophagia</taxon>
        <taxon>Cytophagales</taxon>
        <taxon>Fulvivirgaceae</taxon>
        <taxon>Pseudochryseolinea</taxon>
    </lineage>
</organism>
<dbReference type="EMBL" id="QMFY01000005">
    <property type="protein sequence ID" value="RAW00877.1"/>
    <property type="molecule type" value="Genomic_DNA"/>
</dbReference>
<protein>
    <recommendedName>
        <fullName evidence="3">Anti-sigma factor</fullName>
    </recommendedName>
</protein>
<proteinExistence type="predicted"/>
<name>A0A364Y4X1_9BACT</name>
<keyword evidence="2" id="KW-1185">Reference proteome</keyword>
<evidence type="ECO:0000313" key="1">
    <source>
        <dbReference type="EMBL" id="RAW00877.1"/>
    </source>
</evidence>
<comment type="caution">
    <text evidence="1">The sequence shown here is derived from an EMBL/GenBank/DDBJ whole genome shotgun (WGS) entry which is preliminary data.</text>
</comment>
<evidence type="ECO:0000313" key="2">
    <source>
        <dbReference type="Proteomes" id="UP000251889"/>
    </source>
</evidence>
<accession>A0A364Y4X1</accession>